<evidence type="ECO:0000313" key="2">
    <source>
        <dbReference type="EMBL" id="NJC70254.1"/>
    </source>
</evidence>
<evidence type="ECO:0000313" key="3">
    <source>
        <dbReference type="Proteomes" id="UP000722989"/>
    </source>
</evidence>
<protein>
    <submittedName>
        <fullName evidence="2">Uncharacterized protein</fullName>
    </submittedName>
</protein>
<organism evidence="2 3">
    <name type="scientific">Planosporangium thailandense</name>
    <dbReference type="NCBI Taxonomy" id="765197"/>
    <lineage>
        <taxon>Bacteria</taxon>
        <taxon>Bacillati</taxon>
        <taxon>Actinomycetota</taxon>
        <taxon>Actinomycetes</taxon>
        <taxon>Micromonosporales</taxon>
        <taxon>Micromonosporaceae</taxon>
        <taxon>Planosporangium</taxon>
    </lineage>
</organism>
<feature type="transmembrane region" description="Helical" evidence="1">
    <location>
        <begin position="94"/>
        <end position="116"/>
    </location>
</feature>
<keyword evidence="1" id="KW-0812">Transmembrane</keyword>
<dbReference type="RefSeq" id="WP_167925135.1">
    <property type="nucleotide sequence ID" value="NZ_JAATVY010000005.1"/>
</dbReference>
<name>A0ABX0XYC4_9ACTN</name>
<feature type="transmembrane region" description="Helical" evidence="1">
    <location>
        <begin position="157"/>
        <end position="179"/>
    </location>
</feature>
<gene>
    <name evidence="2" type="ORF">HC031_11105</name>
</gene>
<sequence>MMSLRGLRDRATRITPGTLLVRGAALLSAAGALLVACPGEILARPGAAVGLVAGGALPALAPRTRVTTIVLFAAIGGWLAATTVYGQPVTPARLAVLACLLYLAHTTTALAAALPYDTVVSPAVLARWFARTVVVLVPTAGFAVAATLGVRYVGGRAYLVAAVAGLLVAAALVGLLARWRRS</sequence>
<keyword evidence="1" id="KW-0472">Membrane</keyword>
<dbReference type="EMBL" id="JAATVY010000005">
    <property type="protein sequence ID" value="NJC70254.1"/>
    <property type="molecule type" value="Genomic_DNA"/>
</dbReference>
<proteinExistence type="predicted"/>
<feature type="transmembrane region" description="Helical" evidence="1">
    <location>
        <begin position="67"/>
        <end position="87"/>
    </location>
</feature>
<evidence type="ECO:0000256" key="1">
    <source>
        <dbReference type="SAM" id="Phobius"/>
    </source>
</evidence>
<dbReference type="Proteomes" id="UP000722989">
    <property type="component" value="Unassembled WGS sequence"/>
</dbReference>
<reference evidence="2 3" key="1">
    <citation type="submission" date="2020-03" db="EMBL/GenBank/DDBJ databases">
        <title>WGS of the type strain of Planosporangium spp.</title>
        <authorList>
            <person name="Thawai C."/>
        </authorList>
    </citation>
    <scope>NUCLEOTIDE SEQUENCE [LARGE SCALE GENOMIC DNA]</scope>
    <source>
        <strain evidence="2 3">TBRC 5610</strain>
    </source>
</reference>
<keyword evidence="1" id="KW-1133">Transmembrane helix</keyword>
<accession>A0ABX0XYC4</accession>
<comment type="caution">
    <text evidence="2">The sequence shown here is derived from an EMBL/GenBank/DDBJ whole genome shotgun (WGS) entry which is preliminary data.</text>
</comment>
<feature type="transmembrane region" description="Helical" evidence="1">
    <location>
        <begin position="128"/>
        <end position="150"/>
    </location>
</feature>
<keyword evidence="3" id="KW-1185">Reference proteome</keyword>